<keyword evidence="5" id="KW-1185">Reference proteome</keyword>
<dbReference type="EMBL" id="AP027151">
    <property type="protein sequence ID" value="BDV44394.1"/>
    <property type="molecule type" value="Genomic_DNA"/>
</dbReference>
<dbReference type="SUPFAM" id="SSF159664">
    <property type="entry name" value="CobE/GbiG C-terminal domain-like"/>
    <property type="match status" value="1"/>
</dbReference>
<organism evidence="4 5">
    <name type="scientific">Geotalea uraniireducens</name>
    <dbReference type="NCBI Taxonomy" id="351604"/>
    <lineage>
        <taxon>Bacteria</taxon>
        <taxon>Pseudomonadati</taxon>
        <taxon>Thermodesulfobacteriota</taxon>
        <taxon>Desulfuromonadia</taxon>
        <taxon>Geobacterales</taxon>
        <taxon>Geobacteraceae</taxon>
        <taxon>Geotalea</taxon>
    </lineage>
</organism>
<dbReference type="SUPFAM" id="SSF159672">
    <property type="entry name" value="CbiG N-terminal domain-like"/>
    <property type="match status" value="1"/>
</dbReference>
<dbReference type="Proteomes" id="UP001317705">
    <property type="component" value="Chromosome"/>
</dbReference>
<gene>
    <name evidence="4" type="primary">cbiG</name>
    <name evidence="4" type="ORF">GURASL_33170</name>
</gene>
<feature type="domain" description="Cobalamin synthesis G N-terminal" evidence="2">
    <location>
        <begin position="53"/>
        <end position="132"/>
    </location>
</feature>
<dbReference type="InterPro" id="IPR021745">
    <property type="entry name" value="CbiG_mid"/>
</dbReference>
<reference evidence="4 5" key="1">
    <citation type="submission" date="2022-12" db="EMBL/GenBank/DDBJ databases">
        <title>Polyphasic characterization of Geotalea uranireducens NIT-SL11 newly isolated from a complex of sewage sludge and microbially reduced graphene oxide.</title>
        <authorList>
            <person name="Xie L."/>
            <person name="Yoshida N."/>
            <person name="Meng L."/>
        </authorList>
    </citation>
    <scope>NUCLEOTIDE SEQUENCE [LARGE SCALE GENOMIC DNA]</scope>
    <source>
        <strain evidence="4 5">NIT-SL11</strain>
    </source>
</reference>
<feature type="domain" description="Cobalamin biosynthesis central region" evidence="3">
    <location>
        <begin position="137"/>
        <end position="227"/>
    </location>
</feature>
<evidence type="ECO:0000259" key="3">
    <source>
        <dbReference type="Pfam" id="PF11761"/>
    </source>
</evidence>
<keyword evidence="4" id="KW-0378">Hydrolase</keyword>
<dbReference type="Gene3D" id="3.40.50.11220">
    <property type="match status" value="1"/>
</dbReference>
<dbReference type="InterPro" id="IPR038029">
    <property type="entry name" value="GbiG_N_sf"/>
</dbReference>
<dbReference type="Pfam" id="PF11761">
    <property type="entry name" value="CbiG_mid"/>
    <property type="match status" value="1"/>
</dbReference>
<dbReference type="Pfam" id="PF01890">
    <property type="entry name" value="CbiG_C"/>
    <property type="match status" value="1"/>
</dbReference>
<dbReference type="InterPro" id="IPR021744">
    <property type="entry name" value="CbiG_N"/>
</dbReference>
<dbReference type="InterPro" id="IPR036518">
    <property type="entry name" value="CobE/GbiG_C_sf"/>
</dbReference>
<dbReference type="PANTHER" id="PTHR37477">
    <property type="entry name" value="COBALT-PRECORRIN-5A HYDROLASE"/>
    <property type="match status" value="1"/>
</dbReference>
<protein>
    <submittedName>
        <fullName evidence="4">Cobalt-precorrin 5A hydrolase</fullName>
    </submittedName>
</protein>
<evidence type="ECO:0000313" key="4">
    <source>
        <dbReference type="EMBL" id="BDV44394.1"/>
    </source>
</evidence>
<accession>A0ABM8EPK8</accession>
<sequence>MRIAIIAITRNGARLGTRLRDGLPEARLFVLQKYAGQAGQDAELFSGELAGLVTRLWPEYAGFVFIMATGIVVRMVAPHLAAKDRDPAVVVMDDAGRFAISLLAGHLGGANELACRCAFLTGAREVITTATDANDLPAFDLLAKGEGWAIDDLSKVKVLNALLLDDQPIAVVDPTDRLRSYCHGRGRLSFHDTFVEALQSGAAGFVFVTNRHLPPQSRADNLLVLRPRNLALGIGCNSGTTPEELEEVVTMQLKRLFLSLKSVGCIGSATAKQEEEGLLAFAARHGIPLRFFASDELNGVAVPSPPSRHALEAIGAAGVAEPAAVLAADGGRLLLKKIKSGNVTLAIAELGAGP</sequence>
<evidence type="ECO:0000313" key="5">
    <source>
        <dbReference type="Proteomes" id="UP001317705"/>
    </source>
</evidence>
<evidence type="ECO:0000259" key="1">
    <source>
        <dbReference type="Pfam" id="PF01890"/>
    </source>
</evidence>
<dbReference type="PANTHER" id="PTHR37477:SF1">
    <property type="entry name" value="COBALT-PRECORRIN-5A HYDROLASE"/>
    <property type="match status" value="1"/>
</dbReference>
<dbReference type="Pfam" id="PF11760">
    <property type="entry name" value="CbiG_N"/>
    <property type="match status" value="1"/>
</dbReference>
<feature type="domain" description="CobE/GbiG C-terminal" evidence="1">
    <location>
        <begin position="230"/>
        <end position="348"/>
    </location>
</feature>
<evidence type="ECO:0000259" key="2">
    <source>
        <dbReference type="Pfam" id="PF11760"/>
    </source>
</evidence>
<dbReference type="RefSeq" id="WP_282000498.1">
    <property type="nucleotide sequence ID" value="NZ_AP027151.1"/>
</dbReference>
<proteinExistence type="predicted"/>
<dbReference type="Gene3D" id="3.30.420.180">
    <property type="entry name" value="CobE/GbiG C-terminal domain"/>
    <property type="match status" value="1"/>
</dbReference>
<dbReference type="GO" id="GO:0016787">
    <property type="term" value="F:hydrolase activity"/>
    <property type="evidence" value="ECO:0007669"/>
    <property type="project" value="UniProtKB-KW"/>
</dbReference>
<dbReference type="InterPro" id="IPR052553">
    <property type="entry name" value="CbiG_hydrolase"/>
</dbReference>
<name>A0ABM8EPK8_9BACT</name>
<dbReference type="InterPro" id="IPR002750">
    <property type="entry name" value="CobE/GbiG_C"/>
</dbReference>